<dbReference type="STRING" id="1480615.AWJ14_13185"/>
<dbReference type="PANTHER" id="PTHR34039">
    <property type="entry name" value="UPF0102 PROTEIN YRAN"/>
    <property type="match status" value="1"/>
</dbReference>
<dbReference type="InterPro" id="IPR003509">
    <property type="entry name" value="UPF0102_YraN-like"/>
</dbReference>
<dbReference type="OrthoDB" id="9812968at2"/>
<dbReference type="HAMAP" id="MF_00048">
    <property type="entry name" value="UPF0102"/>
    <property type="match status" value="1"/>
</dbReference>
<protein>
    <recommendedName>
        <fullName evidence="2">UPF0102 protein AWJ14_13185</fullName>
    </recommendedName>
</protein>
<dbReference type="GO" id="GO:0003676">
    <property type="term" value="F:nucleic acid binding"/>
    <property type="evidence" value="ECO:0007669"/>
    <property type="project" value="InterPro"/>
</dbReference>
<keyword evidence="4" id="KW-1185">Reference proteome</keyword>
<dbReference type="EMBL" id="LQZT01000013">
    <property type="protein sequence ID" value="OCW57503.1"/>
    <property type="molecule type" value="Genomic_DNA"/>
</dbReference>
<evidence type="ECO:0000256" key="1">
    <source>
        <dbReference type="ARBA" id="ARBA00006738"/>
    </source>
</evidence>
<reference evidence="3 4" key="1">
    <citation type="submission" date="2015-12" db="EMBL/GenBank/DDBJ databases">
        <authorList>
            <person name="Shamseldin A."/>
            <person name="Moawad H."/>
            <person name="Abd El-Rahim W.M."/>
            <person name="Sadowsky M.J."/>
        </authorList>
    </citation>
    <scope>NUCLEOTIDE SEQUENCE [LARGE SCALE GENOMIC DNA]</scope>
    <source>
        <strain evidence="3 4">JC234</strain>
    </source>
</reference>
<evidence type="ECO:0000313" key="4">
    <source>
        <dbReference type="Proteomes" id="UP000094795"/>
    </source>
</evidence>
<organism evidence="3 4">
    <name type="scientific">Hoeflea olei</name>
    <dbReference type="NCBI Taxonomy" id="1480615"/>
    <lineage>
        <taxon>Bacteria</taxon>
        <taxon>Pseudomonadati</taxon>
        <taxon>Pseudomonadota</taxon>
        <taxon>Alphaproteobacteria</taxon>
        <taxon>Hyphomicrobiales</taxon>
        <taxon>Rhizobiaceae</taxon>
        <taxon>Hoeflea</taxon>
    </lineage>
</organism>
<dbReference type="AlphaFoldDB" id="A0A1C1YVD8"/>
<dbReference type="Proteomes" id="UP000094795">
    <property type="component" value="Unassembled WGS sequence"/>
</dbReference>
<dbReference type="PANTHER" id="PTHR34039:SF1">
    <property type="entry name" value="UPF0102 PROTEIN YRAN"/>
    <property type="match status" value="1"/>
</dbReference>
<name>A0A1C1YVD8_9HYPH</name>
<sequence length="122" mass="13747">MRTGGGPERKRRLERKGRRAELLAALALMLKGYRIAAMRYRTPSGEIDLVARKGDLVAFVEVKARRDLAAGVDSVGYPAQRRIAAAAELFISRQPDGSTLSWRHDIVVVRPWRWPLHLPDAF</sequence>
<evidence type="ECO:0000313" key="3">
    <source>
        <dbReference type="EMBL" id="OCW57503.1"/>
    </source>
</evidence>
<proteinExistence type="inferred from homology"/>
<accession>A0A1C1YVD8</accession>
<comment type="similarity">
    <text evidence="1 2">Belongs to the UPF0102 family.</text>
</comment>
<dbReference type="InterPro" id="IPR011856">
    <property type="entry name" value="tRNA_endonuc-like_dom_sf"/>
</dbReference>
<dbReference type="RefSeq" id="WP_066178715.1">
    <property type="nucleotide sequence ID" value="NZ_LQZT01000013.1"/>
</dbReference>
<dbReference type="InterPro" id="IPR011335">
    <property type="entry name" value="Restrct_endonuc-II-like"/>
</dbReference>
<dbReference type="Pfam" id="PF02021">
    <property type="entry name" value="UPF0102"/>
    <property type="match status" value="1"/>
</dbReference>
<comment type="caution">
    <text evidence="3">The sequence shown here is derived from an EMBL/GenBank/DDBJ whole genome shotgun (WGS) entry which is preliminary data.</text>
</comment>
<dbReference type="SUPFAM" id="SSF52980">
    <property type="entry name" value="Restriction endonuclease-like"/>
    <property type="match status" value="1"/>
</dbReference>
<evidence type="ECO:0000256" key="2">
    <source>
        <dbReference type="HAMAP-Rule" id="MF_00048"/>
    </source>
</evidence>
<dbReference type="NCBIfam" id="NF009151">
    <property type="entry name" value="PRK12497.1-5"/>
    <property type="match status" value="1"/>
</dbReference>
<dbReference type="Gene3D" id="3.40.1350.10">
    <property type="match status" value="1"/>
</dbReference>
<gene>
    <name evidence="3" type="ORF">AWJ14_13185</name>
</gene>